<dbReference type="KEGG" id="sdyn:Mal52_26620"/>
<gene>
    <name evidence="1" type="ORF">Mal52_26620</name>
</gene>
<keyword evidence="2" id="KW-1185">Reference proteome</keyword>
<dbReference type="Proteomes" id="UP000319383">
    <property type="component" value="Chromosome"/>
</dbReference>
<evidence type="ECO:0000313" key="1">
    <source>
        <dbReference type="EMBL" id="QDU44184.1"/>
    </source>
</evidence>
<dbReference type="SUPFAM" id="SSF49899">
    <property type="entry name" value="Concanavalin A-like lectins/glucanases"/>
    <property type="match status" value="2"/>
</dbReference>
<protein>
    <recommendedName>
        <fullName evidence="3">LamG-like jellyroll fold domain-containing protein</fullName>
    </recommendedName>
</protein>
<evidence type="ECO:0000313" key="2">
    <source>
        <dbReference type="Proteomes" id="UP000319383"/>
    </source>
</evidence>
<proteinExistence type="predicted"/>
<name>A0A517ZNY4_9PLAN</name>
<accession>A0A517ZNY4</accession>
<dbReference type="RefSeq" id="WP_145376579.1">
    <property type="nucleotide sequence ID" value="NZ_CP036276.1"/>
</dbReference>
<dbReference type="AlphaFoldDB" id="A0A517ZNY4"/>
<reference evidence="1 2" key="1">
    <citation type="submission" date="2019-02" db="EMBL/GenBank/DDBJ databases">
        <title>Deep-cultivation of Planctomycetes and their phenomic and genomic characterization uncovers novel biology.</title>
        <authorList>
            <person name="Wiegand S."/>
            <person name="Jogler M."/>
            <person name="Boedeker C."/>
            <person name="Pinto D."/>
            <person name="Vollmers J."/>
            <person name="Rivas-Marin E."/>
            <person name="Kohn T."/>
            <person name="Peeters S.H."/>
            <person name="Heuer A."/>
            <person name="Rast P."/>
            <person name="Oberbeckmann S."/>
            <person name="Bunk B."/>
            <person name="Jeske O."/>
            <person name="Meyerdierks A."/>
            <person name="Storesund J.E."/>
            <person name="Kallscheuer N."/>
            <person name="Luecker S."/>
            <person name="Lage O.M."/>
            <person name="Pohl T."/>
            <person name="Merkel B.J."/>
            <person name="Hornburger P."/>
            <person name="Mueller R.-W."/>
            <person name="Bruemmer F."/>
            <person name="Labrenz M."/>
            <person name="Spormann A.M."/>
            <person name="Op den Camp H."/>
            <person name="Overmann J."/>
            <person name="Amann R."/>
            <person name="Jetten M.S.M."/>
            <person name="Mascher T."/>
            <person name="Medema M.H."/>
            <person name="Devos D.P."/>
            <person name="Kaster A.-K."/>
            <person name="Ovreas L."/>
            <person name="Rohde M."/>
            <person name="Galperin M.Y."/>
            <person name="Jogler C."/>
        </authorList>
    </citation>
    <scope>NUCLEOTIDE SEQUENCE [LARGE SCALE GENOMIC DNA]</scope>
    <source>
        <strain evidence="1 2">Mal52</strain>
    </source>
</reference>
<evidence type="ECO:0008006" key="3">
    <source>
        <dbReference type="Google" id="ProtNLM"/>
    </source>
</evidence>
<dbReference type="EMBL" id="CP036276">
    <property type="protein sequence ID" value="QDU44184.1"/>
    <property type="molecule type" value="Genomic_DNA"/>
</dbReference>
<dbReference type="InterPro" id="IPR013320">
    <property type="entry name" value="ConA-like_dom_sf"/>
</dbReference>
<organism evidence="1 2">
    <name type="scientific">Symmachiella dynata</name>
    <dbReference type="NCBI Taxonomy" id="2527995"/>
    <lineage>
        <taxon>Bacteria</taxon>
        <taxon>Pseudomonadati</taxon>
        <taxon>Planctomycetota</taxon>
        <taxon>Planctomycetia</taxon>
        <taxon>Planctomycetales</taxon>
        <taxon>Planctomycetaceae</taxon>
        <taxon>Symmachiella</taxon>
    </lineage>
</organism>
<sequence length="565" mass="61033">MNRFLTGSLVLLFVCGTGSNVRGDDKLIGDWPLAGDTLDHSSNKLKSRARDIDLKVVGPSGQANTAGGFDGRTSVIEVDDNPALHLGAGEFSISLWANTQEKLDDVLGDLVAKYDPQTRTGFNLGILNLSGVTSTQSNHRHLYFGIDADKIDPQWTDCGRPGDNLYVCALCVYKGELYAGTFEHGADQAGHVYRFEGGQQWVDCGSPDSSNAVQTLAVFEGHLYAGTGRYLSAGSALPESPNETPGGKVYRYEGPGQWVDCGKLQNPKTGESFTTGGLVVYQGALYAGPSKHPGRGLYRYEGGKNWEFLGEPGHRVTFPVVHNGSMYFASLDGGGIERYDGEGKFADVGKPEGITQSYGFAIYRGDLYCSTWPNGEVFRYGGGQDWINVGRLGDEKEVMGMAVYNGGFFAGTLPLAEVYRYDGGSNWSRTGQLDTTPNVKYRRAWSMAVHDGRLYCGTLPSGHVYSLEAGKSATYGHALPAGWVHLAAVRGRDHLRLYVNGKLVARSSQFAAKDYDVSTTKPLTIGFGPQDHFNGKLAEVRLYGRALTDADIAQLAKVKKSAAGQ</sequence>
<dbReference type="Pfam" id="PF13385">
    <property type="entry name" value="Laminin_G_3"/>
    <property type="match status" value="1"/>
</dbReference>
<dbReference type="SUPFAM" id="SSF63829">
    <property type="entry name" value="Calcium-dependent phosphotriesterase"/>
    <property type="match status" value="1"/>
</dbReference>
<dbReference type="Gene3D" id="2.60.120.200">
    <property type="match status" value="2"/>
</dbReference>